<dbReference type="InterPro" id="IPR042099">
    <property type="entry name" value="ANL_N_sf"/>
</dbReference>
<name>A0A2S9KFS9_9BURK</name>
<dbReference type="InterPro" id="IPR000873">
    <property type="entry name" value="AMP-dep_synth/lig_dom"/>
</dbReference>
<dbReference type="PANTHER" id="PTHR43201">
    <property type="entry name" value="ACYL-COA SYNTHETASE"/>
    <property type="match status" value="1"/>
</dbReference>
<accession>A0A2S9KFS9</accession>
<dbReference type="GO" id="GO:0006631">
    <property type="term" value="P:fatty acid metabolic process"/>
    <property type="evidence" value="ECO:0007669"/>
    <property type="project" value="TreeGrafter"/>
</dbReference>
<dbReference type="InterPro" id="IPR020845">
    <property type="entry name" value="AMP-binding_CS"/>
</dbReference>
<dbReference type="InterPro" id="IPR025110">
    <property type="entry name" value="AMP-bd_C"/>
</dbReference>
<dbReference type="Pfam" id="PF00550">
    <property type="entry name" value="PP-binding"/>
    <property type="match status" value="1"/>
</dbReference>
<dbReference type="PANTHER" id="PTHR43201:SF32">
    <property type="entry name" value="2-SUCCINYLBENZOATE--COA LIGASE, CHLOROPLASTIC_PEROXISOMAL"/>
    <property type="match status" value="1"/>
</dbReference>
<evidence type="ECO:0000313" key="2">
    <source>
        <dbReference type="EMBL" id="PRD69267.1"/>
    </source>
</evidence>
<evidence type="ECO:0000313" key="3">
    <source>
        <dbReference type="Proteomes" id="UP000238326"/>
    </source>
</evidence>
<dbReference type="OrthoDB" id="9766486at2"/>
<dbReference type="Proteomes" id="UP000238326">
    <property type="component" value="Unassembled WGS sequence"/>
</dbReference>
<dbReference type="InterPro" id="IPR036736">
    <property type="entry name" value="ACP-like_sf"/>
</dbReference>
<dbReference type="Pfam" id="PF00501">
    <property type="entry name" value="AMP-binding"/>
    <property type="match status" value="1"/>
</dbReference>
<dbReference type="Gene3D" id="3.40.50.12780">
    <property type="entry name" value="N-terminal domain of ligase-like"/>
    <property type="match status" value="1"/>
</dbReference>
<dbReference type="Gene3D" id="3.30.300.30">
    <property type="match status" value="1"/>
</dbReference>
<dbReference type="InterPro" id="IPR045851">
    <property type="entry name" value="AMP-bd_C_sf"/>
</dbReference>
<sequence>MLLQQSSNMLTESSPLPIANALTCYRTIARQELYDQPWLVTADRTVSFGELARRIEALAGFLEEAKIVAGQRVVISTRNDAEAALLFVGLICNGITVVNLDPDTGQQRAASLIAKASPCLLVLDPELANVWALPAGGPRVMALEHAAPVGVLGRLLGKKAPVSGFLAALAMARPQEPRDAIHPETLAYILFTSGTTSQPKGVCISHRALFAHLATLQRRLDYTPQSRILNTLMLSHADGMIQGPVMGFYNASPVFRPLRFEVTRITPLLDAVYQLRITHMIAVPTMLAILVRLGGDQRDAFQGGDFQRLISCGAQLDRGLWQDFVSLFQTPLINIYGLTETVVGGVFAGPYESTGVPGSIGQPEDCRLRIVDAAGQDMPSGETGALLMQGELLMSGYFDEPEMTSEVLQDGWLHTGDMARLDEVGHYWILGRSKNIIIRGGYNIHPEEVTEVLERHPGVIEAVTFGIEDPVWGETVASLVVTVPGTSVESLLAHCAAHMEPRKVPSQLKSVVSLPRGRSGKVALEQARDLLLANEAVATLEQDVPARLCAIAASCFRMAAENVTLHMTPNDISGWDSLAHMELVAGIEEEFSITLTPSEIMTLDCLDKVQALIERKQVDK</sequence>
<dbReference type="AlphaFoldDB" id="A0A2S9KFS9"/>
<dbReference type="PROSITE" id="PS00455">
    <property type="entry name" value="AMP_BINDING"/>
    <property type="match status" value="1"/>
</dbReference>
<dbReference type="SUPFAM" id="SSF56801">
    <property type="entry name" value="Acetyl-CoA synthetase-like"/>
    <property type="match status" value="1"/>
</dbReference>
<dbReference type="CDD" id="cd04433">
    <property type="entry name" value="AFD_class_I"/>
    <property type="match status" value="1"/>
</dbReference>
<gene>
    <name evidence="2" type="ORF">C6P61_06380</name>
</gene>
<dbReference type="SUPFAM" id="SSF47336">
    <property type="entry name" value="ACP-like"/>
    <property type="match status" value="1"/>
</dbReference>
<reference evidence="2 3" key="1">
    <citation type="submission" date="2018-03" db="EMBL/GenBank/DDBJ databases">
        <title>Comparative genomics illustrates the genes involved in a hyperalkaliphilic mechanisms of Serpentinomonas isolated from highly-alkaline calcium-rich serpentinized springs.</title>
        <authorList>
            <person name="Suzuki S."/>
            <person name="Ishii S."/>
            <person name="Walworth N."/>
            <person name="Bird L."/>
            <person name="Kuenen J.G."/>
            <person name="Nealson K.H."/>
        </authorList>
    </citation>
    <scope>NUCLEOTIDE SEQUENCE [LARGE SCALE GENOMIC DNA]</scope>
    <source>
        <strain evidence="2 3">83</strain>
    </source>
</reference>
<protein>
    <recommendedName>
        <fullName evidence="1">Carrier domain-containing protein</fullName>
    </recommendedName>
</protein>
<organism evidence="2 3">
    <name type="scientific">Malikia spinosa</name>
    <dbReference type="NCBI Taxonomy" id="86180"/>
    <lineage>
        <taxon>Bacteria</taxon>
        <taxon>Pseudomonadati</taxon>
        <taxon>Pseudomonadota</taxon>
        <taxon>Betaproteobacteria</taxon>
        <taxon>Burkholderiales</taxon>
        <taxon>Comamonadaceae</taxon>
        <taxon>Malikia</taxon>
    </lineage>
</organism>
<comment type="caution">
    <text evidence="2">The sequence shown here is derived from an EMBL/GenBank/DDBJ whole genome shotgun (WGS) entry which is preliminary data.</text>
</comment>
<dbReference type="Gene3D" id="1.10.1200.10">
    <property type="entry name" value="ACP-like"/>
    <property type="match status" value="1"/>
</dbReference>
<evidence type="ECO:0000259" key="1">
    <source>
        <dbReference type="PROSITE" id="PS50075"/>
    </source>
</evidence>
<dbReference type="Pfam" id="PF13193">
    <property type="entry name" value="AMP-binding_C"/>
    <property type="match status" value="1"/>
</dbReference>
<feature type="domain" description="Carrier" evidence="1">
    <location>
        <begin position="542"/>
        <end position="617"/>
    </location>
</feature>
<dbReference type="EMBL" id="PVLR01000016">
    <property type="protein sequence ID" value="PRD69267.1"/>
    <property type="molecule type" value="Genomic_DNA"/>
</dbReference>
<keyword evidence="3" id="KW-1185">Reference proteome</keyword>
<dbReference type="InterPro" id="IPR009081">
    <property type="entry name" value="PP-bd_ACP"/>
</dbReference>
<proteinExistence type="predicted"/>
<dbReference type="PROSITE" id="PS50075">
    <property type="entry name" value="CARRIER"/>
    <property type="match status" value="1"/>
</dbReference>
<dbReference type="RefSeq" id="WP_105729100.1">
    <property type="nucleotide sequence ID" value="NZ_PVLR01000016.1"/>
</dbReference>
<dbReference type="GO" id="GO:0031956">
    <property type="term" value="F:medium-chain fatty acid-CoA ligase activity"/>
    <property type="evidence" value="ECO:0007669"/>
    <property type="project" value="TreeGrafter"/>
</dbReference>